<organism evidence="1">
    <name type="scientific">freshwater metagenome</name>
    <dbReference type="NCBI Taxonomy" id="449393"/>
    <lineage>
        <taxon>unclassified sequences</taxon>
        <taxon>metagenomes</taxon>
        <taxon>ecological metagenomes</taxon>
    </lineage>
</organism>
<gene>
    <name evidence="1" type="ORF">UFOPK3772_01855</name>
</gene>
<dbReference type="InterPro" id="IPR035093">
    <property type="entry name" value="RelE/ParE_toxin_dom_sf"/>
</dbReference>
<proteinExistence type="predicted"/>
<dbReference type="AlphaFoldDB" id="A0A6J7KQ64"/>
<dbReference type="Pfam" id="PF05015">
    <property type="entry name" value="HigB-like_toxin"/>
    <property type="match status" value="1"/>
</dbReference>
<name>A0A6J7KQ64_9ZZZZ</name>
<dbReference type="Gene3D" id="3.30.2310.20">
    <property type="entry name" value="RelE-like"/>
    <property type="match status" value="1"/>
</dbReference>
<protein>
    <submittedName>
        <fullName evidence="1">Unannotated protein</fullName>
    </submittedName>
</protein>
<dbReference type="PANTHER" id="PTHR40266:SF2">
    <property type="entry name" value="TOXIN HIGB-1"/>
    <property type="match status" value="1"/>
</dbReference>
<dbReference type="EMBL" id="CAFBNE010000059">
    <property type="protein sequence ID" value="CAB4955894.1"/>
    <property type="molecule type" value="Genomic_DNA"/>
</dbReference>
<reference evidence="1" key="1">
    <citation type="submission" date="2020-05" db="EMBL/GenBank/DDBJ databases">
        <authorList>
            <person name="Chiriac C."/>
            <person name="Salcher M."/>
            <person name="Ghai R."/>
            <person name="Kavagutti S V."/>
        </authorList>
    </citation>
    <scope>NUCLEOTIDE SEQUENCE</scope>
</reference>
<sequence length="108" mass="12144">MGVNLVSCIVTRYTKQVIVSFSHKGLQALYERDSIKGVPAAHAPKLRRVLSVLGVAEGPRDLDLPGFRTHPLSGKLAEHWSVWVNGNWRVTFRFIGGDVELVDYQDYH</sequence>
<evidence type="ECO:0000313" key="1">
    <source>
        <dbReference type="EMBL" id="CAB4955894.1"/>
    </source>
</evidence>
<dbReference type="PANTHER" id="PTHR40266">
    <property type="entry name" value="TOXIN HIGB-1"/>
    <property type="match status" value="1"/>
</dbReference>
<dbReference type="InterPro" id="IPR007711">
    <property type="entry name" value="HigB-1"/>
</dbReference>
<dbReference type="SUPFAM" id="SSF143011">
    <property type="entry name" value="RelE-like"/>
    <property type="match status" value="1"/>
</dbReference>
<accession>A0A6J7KQ64</accession>